<feature type="transmembrane region" description="Helical" evidence="2">
    <location>
        <begin position="211"/>
        <end position="232"/>
    </location>
</feature>
<gene>
    <name evidence="3" type="ORF">B0H17DRAFT_1093809</name>
</gene>
<reference evidence="3" key="1">
    <citation type="submission" date="2023-03" db="EMBL/GenBank/DDBJ databases">
        <title>Massive genome expansion in bonnet fungi (Mycena s.s.) driven by repeated elements and novel gene families across ecological guilds.</title>
        <authorList>
            <consortium name="Lawrence Berkeley National Laboratory"/>
            <person name="Harder C.B."/>
            <person name="Miyauchi S."/>
            <person name="Viragh M."/>
            <person name="Kuo A."/>
            <person name="Thoen E."/>
            <person name="Andreopoulos B."/>
            <person name="Lu D."/>
            <person name="Skrede I."/>
            <person name="Drula E."/>
            <person name="Henrissat B."/>
            <person name="Morin E."/>
            <person name="Kohler A."/>
            <person name="Barry K."/>
            <person name="LaButti K."/>
            <person name="Morin E."/>
            <person name="Salamov A."/>
            <person name="Lipzen A."/>
            <person name="Mereny Z."/>
            <person name="Hegedus B."/>
            <person name="Baldrian P."/>
            <person name="Stursova M."/>
            <person name="Weitz H."/>
            <person name="Taylor A."/>
            <person name="Grigoriev I.V."/>
            <person name="Nagy L.G."/>
            <person name="Martin F."/>
            <person name="Kauserud H."/>
        </authorList>
    </citation>
    <scope>NUCLEOTIDE SEQUENCE</scope>
    <source>
        <strain evidence="3">CBHHK067</strain>
    </source>
</reference>
<feature type="non-terminal residue" evidence="3">
    <location>
        <position position="1"/>
    </location>
</feature>
<evidence type="ECO:0000313" key="3">
    <source>
        <dbReference type="EMBL" id="KAJ7661858.1"/>
    </source>
</evidence>
<feature type="compositionally biased region" description="Low complexity" evidence="1">
    <location>
        <begin position="1"/>
        <end position="13"/>
    </location>
</feature>
<dbReference type="Proteomes" id="UP001221757">
    <property type="component" value="Unassembled WGS sequence"/>
</dbReference>
<feature type="region of interest" description="Disordered" evidence="1">
    <location>
        <begin position="1"/>
        <end position="35"/>
    </location>
</feature>
<organism evidence="3 4">
    <name type="scientific">Mycena rosella</name>
    <name type="common">Pink bonnet</name>
    <name type="synonym">Agaricus rosellus</name>
    <dbReference type="NCBI Taxonomy" id="1033263"/>
    <lineage>
        <taxon>Eukaryota</taxon>
        <taxon>Fungi</taxon>
        <taxon>Dikarya</taxon>
        <taxon>Basidiomycota</taxon>
        <taxon>Agaricomycotina</taxon>
        <taxon>Agaricomycetes</taxon>
        <taxon>Agaricomycetidae</taxon>
        <taxon>Agaricales</taxon>
        <taxon>Marasmiineae</taxon>
        <taxon>Mycenaceae</taxon>
        <taxon>Mycena</taxon>
    </lineage>
</organism>
<protein>
    <submittedName>
        <fullName evidence="3">Uncharacterized protein</fullName>
    </submittedName>
</protein>
<feature type="transmembrane region" description="Helical" evidence="2">
    <location>
        <begin position="174"/>
        <end position="191"/>
    </location>
</feature>
<proteinExistence type="predicted"/>
<dbReference type="AlphaFoldDB" id="A0AAD7CTD3"/>
<name>A0AAD7CTD3_MYCRO</name>
<keyword evidence="2" id="KW-0472">Membrane</keyword>
<feature type="region of interest" description="Disordered" evidence="1">
    <location>
        <begin position="93"/>
        <end position="120"/>
    </location>
</feature>
<evidence type="ECO:0000313" key="4">
    <source>
        <dbReference type="Proteomes" id="UP001221757"/>
    </source>
</evidence>
<comment type="caution">
    <text evidence="3">The sequence shown here is derived from an EMBL/GenBank/DDBJ whole genome shotgun (WGS) entry which is preliminary data.</text>
</comment>
<feature type="compositionally biased region" description="Basic and acidic residues" evidence="1">
    <location>
        <begin position="14"/>
        <end position="29"/>
    </location>
</feature>
<feature type="region of interest" description="Disordered" evidence="1">
    <location>
        <begin position="141"/>
        <end position="173"/>
    </location>
</feature>
<evidence type="ECO:0000256" key="1">
    <source>
        <dbReference type="SAM" id="MobiDB-lite"/>
    </source>
</evidence>
<accession>A0AAD7CTD3</accession>
<evidence type="ECO:0000256" key="2">
    <source>
        <dbReference type="SAM" id="Phobius"/>
    </source>
</evidence>
<sequence length="234" mass="25405">RAGSATSSFSSGSRFHEELGGKTETEAGERMSAYTLEAATPTTAYTLEAVTPTTASSHASYGTDSTAPASPYAYPLPLHAGWADSAYPASPTAAAHVHTHGGDAEHAHGRTTRRRSGPPRPTRIRCRWICSLRGRRDGLARLCDPTPMHPPSPPSRRRPLPDEMSRRRRPTLDGRPLLTHALLTHVLLLLTHPITHPRPDAALTPSHARIALTYCIDSSPLFLSLFYLCCFLDG</sequence>
<dbReference type="EMBL" id="JARKIE010000245">
    <property type="protein sequence ID" value="KAJ7661858.1"/>
    <property type="molecule type" value="Genomic_DNA"/>
</dbReference>
<keyword evidence="4" id="KW-1185">Reference proteome</keyword>
<feature type="compositionally biased region" description="Basic residues" evidence="1">
    <location>
        <begin position="109"/>
        <end position="120"/>
    </location>
</feature>
<keyword evidence="2" id="KW-1133">Transmembrane helix</keyword>
<keyword evidence="2" id="KW-0812">Transmembrane</keyword>